<dbReference type="SUPFAM" id="SSF53474">
    <property type="entry name" value="alpha/beta-Hydrolases"/>
    <property type="match status" value="1"/>
</dbReference>
<dbReference type="GO" id="GO:0017000">
    <property type="term" value="P:antibiotic biosynthetic process"/>
    <property type="evidence" value="ECO:0007669"/>
    <property type="project" value="UniProtKB-ARBA"/>
</dbReference>
<dbReference type="InterPro" id="IPR013094">
    <property type="entry name" value="AB_hydrolase_3"/>
</dbReference>
<dbReference type="PANTHER" id="PTHR23024">
    <property type="entry name" value="ARYLACETAMIDE DEACETYLASE"/>
    <property type="match status" value="1"/>
</dbReference>
<dbReference type="PANTHER" id="PTHR23024:SF24">
    <property type="entry name" value="ALPHA_BETA HYDROLASE FOLD-3 DOMAIN-CONTAINING PROTEIN"/>
    <property type="match status" value="1"/>
</dbReference>
<dbReference type="InterPro" id="IPR029058">
    <property type="entry name" value="AB_hydrolase_fold"/>
</dbReference>
<accession>A0AAD6CLI1</accession>
<name>A0AAD6CLI1_9EURO</name>
<reference evidence="2 3" key="1">
    <citation type="journal article" date="2023" name="IMA Fungus">
        <title>Comparative genomic study of the Penicillium genus elucidates a diverse pangenome and 15 lateral gene transfer events.</title>
        <authorList>
            <person name="Petersen C."/>
            <person name="Sorensen T."/>
            <person name="Nielsen M.R."/>
            <person name="Sondergaard T.E."/>
            <person name="Sorensen J.L."/>
            <person name="Fitzpatrick D.A."/>
            <person name="Frisvad J.C."/>
            <person name="Nielsen K.L."/>
        </authorList>
    </citation>
    <scope>NUCLEOTIDE SEQUENCE [LARGE SCALE GENOMIC DNA]</scope>
    <source>
        <strain evidence="2 3">IBT 35679</strain>
    </source>
</reference>
<evidence type="ECO:0000313" key="3">
    <source>
        <dbReference type="Proteomes" id="UP001220324"/>
    </source>
</evidence>
<comment type="caution">
    <text evidence="2">The sequence shown here is derived from an EMBL/GenBank/DDBJ whole genome shotgun (WGS) entry which is preliminary data.</text>
</comment>
<evidence type="ECO:0000259" key="1">
    <source>
        <dbReference type="Pfam" id="PF07859"/>
    </source>
</evidence>
<organism evidence="2 3">
    <name type="scientific">Penicillium frequentans</name>
    <dbReference type="NCBI Taxonomy" id="3151616"/>
    <lineage>
        <taxon>Eukaryota</taxon>
        <taxon>Fungi</taxon>
        <taxon>Dikarya</taxon>
        <taxon>Ascomycota</taxon>
        <taxon>Pezizomycotina</taxon>
        <taxon>Eurotiomycetes</taxon>
        <taxon>Eurotiomycetidae</taxon>
        <taxon>Eurotiales</taxon>
        <taxon>Aspergillaceae</taxon>
        <taxon>Penicillium</taxon>
    </lineage>
</organism>
<gene>
    <name evidence="2" type="ORF">N7494_011485</name>
</gene>
<proteinExistence type="predicted"/>
<dbReference type="Gene3D" id="3.40.50.1820">
    <property type="entry name" value="alpha/beta hydrolase"/>
    <property type="match status" value="1"/>
</dbReference>
<dbReference type="Proteomes" id="UP001220324">
    <property type="component" value="Unassembled WGS sequence"/>
</dbReference>
<feature type="domain" description="Alpha/beta hydrolase fold-3" evidence="1">
    <location>
        <begin position="56"/>
        <end position="183"/>
    </location>
</feature>
<protein>
    <recommendedName>
        <fullName evidence="1">Alpha/beta hydrolase fold-3 domain-containing protein</fullName>
    </recommendedName>
</protein>
<dbReference type="GO" id="GO:0016787">
    <property type="term" value="F:hydrolase activity"/>
    <property type="evidence" value="ECO:0007669"/>
    <property type="project" value="InterPro"/>
</dbReference>
<dbReference type="Pfam" id="PF07859">
    <property type="entry name" value="Abhydrolase_3"/>
    <property type="match status" value="1"/>
</dbReference>
<dbReference type="EMBL" id="JAQIZZ010000008">
    <property type="protein sequence ID" value="KAJ5524835.1"/>
    <property type="molecule type" value="Genomic_DNA"/>
</dbReference>
<sequence>MVEAPEIHDPAKFDDFHVHHVTYKVVAEHPIDLSILVPKILVESGELSEKTPLITEFHGGFLVGGNRIFSPWFSDWLVELALSRRAIIVTPDYRLLPEANGHDILADLASFWKWLPENLEQKLASSYPKIHIRPDFDRILATGSSAGGWMVSQSMLLHPEINIRAAIMAYPMINLRDRFWQEKYEKPIFGLSTLPYQIVESHLQSLPPNAVFTTDGDIEKKVGLFRPPLAISIVQHGKYLDFFGRDTKLFPFENLPLAKRLPPFVWLFHGRQDSAVPCSGSEKFVAEIQKYRPDAVVRLDVKDGEHGFDGDGNVTISEGWMKEGVTELSSYW</sequence>
<keyword evidence="3" id="KW-1185">Reference proteome</keyword>
<evidence type="ECO:0000313" key="2">
    <source>
        <dbReference type="EMBL" id="KAJ5524835.1"/>
    </source>
</evidence>
<dbReference type="InterPro" id="IPR050466">
    <property type="entry name" value="Carboxylest/Gibb_receptor"/>
</dbReference>
<dbReference type="GO" id="GO:0072330">
    <property type="term" value="P:monocarboxylic acid biosynthetic process"/>
    <property type="evidence" value="ECO:0007669"/>
    <property type="project" value="UniProtKB-ARBA"/>
</dbReference>
<dbReference type="AlphaFoldDB" id="A0AAD6CLI1"/>